<dbReference type="Proteomes" id="UP000249341">
    <property type="component" value="Unassembled WGS sequence"/>
</dbReference>
<evidence type="ECO:0000313" key="8">
    <source>
        <dbReference type="Proteomes" id="UP000249341"/>
    </source>
</evidence>
<comment type="subunit">
    <text evidence="5">Homodimer. The dihydroxyacetone kinase complex is composed of a homodimer of DhaM, a homodimer of DhaK and the subunit DhaL.</text>
</comment>
<evidence type="ECO:0000256" key="5">
    <source>
        <dbReference type="ARBA" id="ARBA00046577"/>
    </source>
</evidence>
<dbReference type="NCBIfam" id="TIGR02364">
    <property type="entry name" value="dha_pts"/>
    <property type="match status" value="1"/>
</dbReference>
<dbReference type="SUPFAM" id="SSF53062">
    <property type="entry name" value="PTS system fructose IIA component-like"/>
    <property type="match status" value="1"/>
</dbReference>
<dbReference type="GO" id="GO:0009401">
    <property type="term" value="P:phosphoenolpyruvate-dependent sugar phosphotransferase system"/>
    <property type="evidence" value="ECO:0007669"/>
    <property type="project" value="InterPro"/>
</dbReference>
<dbReference type="EC" id="2.7.1.121" evidence="3"/>
<dbReference type="PROSITE" id="PS51096">
    <property type="entry name" value="PTS_EIIA_TYPE_4"/>
    <property type="match status" value="1"/>
</dbReference>
<dbReference type="Gene3D" id="3.40.50.510">
    <property type="entry name" value="Phosphotransferase system, mannose-type IIA component"/>
    <property type="match status" value="1"/>
</dbReference>
<evidence type="ECO:0000256" key="3">
    <source>
        <dbReference type="ARBA" id="ARBA00012095"/>
    </source>
</evidence>
<comment type="function">
    <text evidence="2">Component of the dihydroxyacetone kinase complex, which is responsible for the phosphoenolpyruvate (PEP)-dependent phosphorylation of dihydroxyacetone. DhaM serves as the phosphoryl donor. Is phosphorylated by phosphoenolpyruvate in an EI- and HPr-dependent reaction, and a phosphorelay system on histidine residues finally leads to phosphoryl transfer to DhaL and dihydroxyacetone.</text>
</comment>
<comment type="catalytic activity">
    <reaction evidence="1">
        <text>dihydroxyacetone + phosphoenolpyruvate = dihydroxyacetone phosphate + pyruvate</text>
        <dbReference type="Rhea" id="RHEA:18381"/>
        <dbReference type="ChEBI" id="CHEBI:15361"/>
        <dbReference type="ChEBI" id="CHEBI:16016"/>
        <dbReference type="ChEBI" id="CHEBI:57642"/>
        <dbReference type="ChEBI" id="CHEBI:58702"/>
        <dbReference type="EC" id="2.7.1.121"/>
    </reaction>
</comment>
<evidence type="ECO:0000256" key="4">
    <source>
        <dbReference type="ARBA" id="ARBA00022679"/>
    </source>
</evidence>
<dbReference type="GO" id="GO:0047324">
    <property type="term" value="F:phosphoenolpyruvate-glycerone phosphotransferase activity"/>
    <property type="evidence" value="ECO:0007669"/>
    <property type="project" value="UniProtKB-EC"/>
</dbReference>
<dbReference type="AlphaFoldDB" id="A0A327ZJR3"/>
<keyword evidence="8" id="KW-1185">Reference proteome</keyword>
<dbReference type="GO" id="GO:0019563">
    <property type="term" value="P:glycerol catabolic process"/>
    <property type="evidence" value="ECO:0007669"/>
    <property type="project" value="InterPro"/>
</dbReference>
<keyword evidence="7" id="KW-0418">Kinase</keyword>
<evidence type="ECO:0000256" key="1">
    <source>
        <dbReference type="ARBA" id="ARBA00001113"/>
    </source>
</evidence>
<evidence type="ECO:0000256" key="2">
    <source>
        <dbReference type="ARBA" id="ARBA00002788"/>
    </source>
</evidence>
<dbReference type="InterPro" id="IPR012844">
    <property type="entry name" value="DhaM_N"/>
</dbReference>
<gene>
    <name evidence="7" type="ORF">B0I29_102310</name>
</gene>
<evidence type="ECO:0000259" key="6">
    <source>
        <dbReference type="PROSITE" id="PS51096"/>
    </source>
</evidence>
<dbReference type="InterPro" id="IPR036662">
    <property type="entry name" value="PTS_EIIA_man-typ_sf"/>
</dbReference>
<protein>
    <recommendedName>
        <fullName evidence="3">phosphoenolpyruvate--glycerone phosphotransferase</fullName>
        <ecNumber evidence="3">2.7.1.121</ecNumber>
    </recommendedName>
</protein>
<dbReference type="Pfam" id="PF03610">
    <property type="entry name" value="EIIA-man"/>
    <property type="match status" value="1"/>
</dbReference>
<evidence type="ECO:0000313" key="7">
    <source>
        <dbReference type="EMBL" id="RAK42485.1"/>
    </source>
</evidence>
<accession>A0A327ZJR3</accession>
<dbReference type="GO" id="GO:0016020">
    <property type="term" value="C:membrane"/>
    <property type="evidence" value="ECO:0007669"/>
    <property type="project" value="InterPro"/>
</dbReference>
<comment type="caution">
    <text evidence="7">The sequence shown here is derived from an EMBL/GenBank/DDBJ whole genome shotgun (WGS) entry which is preliminary data.</text>
</comment>
<proteinExistence type="predicted"/>
<organism evidence="7 8">
    <name type="scientific">Actinoplanes lutulentus</name>
    <dbReference type="NCBI Taxonomy" id="1287878"/>
    <lineage>
        <taxon>Bacteria</taxon>
        <taxon>Bacillati</taxon>
        <taxon>Actinomycetota</taxon>
        <taxon>Actinomycetes</taxon>
        <taxon>Micromonosporales</taxon>
        <taxon>Micromonosporaceae</taxon>
        <taxon>Actinoplanes</taxon>
    </lineage>
</organism>
<dbReference type="PANTHER" id="PTHR38594">
    <property type="entry name" value="PEP-DEPENDENT DIHYDROXYACETONE KINASE, PHOSPHORYL DONOR SUBUNIT DHAM"/>
    <property type="match status" value="1"/>
</dbReference>
<dbReference type="InterPro" id="IPR004701">
    <property type="entry name" value="PTS_EIIA_man-typ"/>
</dbReference>
<dbReference type="PANTHER" id="PTHR38594:SF1">
    <property type="entry name" value="PEP-DEPENDENT DIHYDROXYACETONE KINASE, PHOSPHORYL DONOR SUBUNIT DHAM"/>
    <property type="match status" value="1"/>
</dbReference>
<keyword evidence="4" id="KW-0808">Transferase</keyword>
<dbReference type="EMBL" id="QLMJ01000002">
    <property type="protein sequence ID" value="RAK42485.1"/>
    <property type="molecule type" value="Genomic_DNA"/>
</dbReference>
<feature type="domain" description="PTS EIIA type-4" evidence="6">
    <location>
        <begin position="5"/>
        <end position="128"/>
    </location>
</feature>
<sequence length="130" mass="13025">MDMALVGIVLVSHSGKLAEGVRDLVRQIATDEVRVEPAGGTSDGSLGTDFSLIEAAVTRADTGAGVVVLADLGSAVLTTRTVLEDRPPGPVLVDAPFVEGAVAAAVIASTGAGLDEVVAAAEEARDVAKF</sequence>
<reference evidence="7 8" key="1">
    <citation type="submission" date="2018-06" db="EMBL/GenBank/DDBJ databases">
        <title>Genomic Encyclopedia of Type Strains, Phase III (KMG-III): the genomes of soil and plant-associated and newly described type strains.</title>
        <authorList>
            <person name="Whitman W."/>
        </authorList>
    </citation>
    <scope>NUCLEOTIDE SEQUENCE [LARGE SCALE GENOMIC DNA]</scope>
    <source>
        <strain evidence="7 8">CGMCC 4.7090</strain>
    </source>
</reference>
<name>A0A327ZJR3_9ACTN</name>
<dbReference type="InterPro" id="IPR039643">
    <property type="entry name" value="DhaM"/>
</dbReference>